<dbReference type="OrthoDB" id="3383530at2"/>
<dbReference type="Proteomes" id="UP000308705">
    <property type="component" value="Unassembled WGS sequence"/>
</dbReference>
<organism evidence="1 2">
    <name type="scientific">Herbidospora galbida</name>
    <dbReference type="NCBI Taxonomy" id="2575442"/>
    <lineage>
        <taxon>Bacteria</taxon>
        <taxon>Bacillati</taxon>
        <taxon>Actinomycetota</taxon>
        <taxon>Actinomycetes</taxon>
        <taxon>Streptosporangiales</taxon>
        <taxon>Streptosporangiaceae</taxon>
        <taxon>Herbidospora</taxon>
    </lineage>
</organism>
<dbReference type="EMBL" id="SZQA01000056">
    <property type="protein sequence ID" value="TKK80731.1"/>
    <property type="molecule type" value="Genomic_DNA"/>
</dbReference>
<dbReference type="AlphaFoldDB" id="A0A4U3LX35"/>
<accession>A0A4U3LX35</accession>
<evidence type="ECO:0000313" key="1">
    <source>
        <dbReference type="EMBL" id="TKK80731.1"/>
    </source>
</evidence>
<comment type="caution">
    <text evidence="1">The sequence shown here is derived from an EMBL/GenBank/DDBJ whole genome shotgun (WGS) entry which is preliminary data.</text>
</comment>
<evidence type="ECO:0000313" key="2">
    <source>
        <dbReference type="Proteomes" id="UP000308705"/>
    </source>
</evidence>
<sequence length="113" mass="12516">MLAAATALVGAMATDAWQHTRAAMADWARRTRRAEGLPDELDEARARLLLARERGDTAAESALCREWALRLEPLVDDPADLIRLLERPVVINATARDDARQFIAGRDMHVTGQ</sequence>
<proteinExistence type="predicted"/>
<name>A0A4U3LX35_9ACTN</name>
<protein>
    <submittedName>
        <fullName evidence="1">Uncharacterized protein</fullName>
    </submittedName>
</protein>
<keyword evidence="2" id="KW-1185">Reference proteome</keyword>
<gene>
    <name evidence="1" type="ORF">FDA94_35560</name>
</gene>
<reference evidence="1 2" key="1">
    <citation type="submission" date="2019-04" db="EMBL/GenBank/DDBJ databases">
        <title>Herbidospora sp. NEAU-GS14.nov., a novel actinomycete isolated from soil.</title>
        <authorList>
            <person name="Han L."/>
        </authorList>
    </citation>
    <scope>NUCLEOTIDE SEQUENCE [LARGE SCALE GENOMIC DNA]</scope>
    <source>
        <strain evidence="1 2">NEAU-GS14</strain>
    </source>
</reference>